<dbReference type="NCBIfam" id="TIGR01080">
    <property type="entry name" value="rplX_A_E"/>
    <property type="match status" value="1"/>
</dbReference>
<keyword evidence="2 7" id="KW-0689">Ribosomal protein</keyword>
<dbReference type="Pfam" id="PF16906">
    <property type="entry name" value="Ribosomal_L26"/>
    <property type="match status" value="1"/>
</dbReference>
<accession>A0A7C5U608</accession>
<keyword evidence="3" id="KW-0687">Ribonucleoprotein</keyword>
<dbReference type="PANTHER" id="PTHR11143">
    <property type="entry name" value="60S RIBOSOMAL PROTEIN L26 FAMILY MEMBER"/>
    <property type="match status" value="1"/>
</dbReference>
<dbReference type="AlphaFoldDB" id="A0A7C5U608"/>
<dbReference type="CDD" id="cd06089">
    <property type="entry name" value="KOW_RPL26"/>
    <property type="match status" value="1"/>
</dbReference>
<dbReference type="GO" id="GO:0003735">
    <property type="term" value="F:structural constituent of ribosome"/>
    <property type="evidence" value="ECO:0007669"/>
    <property type="project" value="UniProtKB-UniRule"/>
</dbReference>
<dbReference type="InterPro" id="IPR041988">
    <property type="entry name" value="Ribosomal_uL24_KOW"/>
</dbReference>
<evidence type="ECO:0000256" key="2">
    <source>
        <dbReference type="ARBA" id="ARBA00022980"/>
    </source>
</evidence>
<evidence type="ECO:0000313" key="7">
    <source>
        <dbReference type="EMBL" id="HHR40716.1"/>
    </source>
</evidence>
<dbReference type="GO" id="GO:0006412">
    <property type="term" value="P:translation"/>
    <property type="evidence" value="ECO:0007669"/>
    <property type="project" value="UniProtKB-UniRule"/>
</dbReference>
<dbReference type="SUPFAM" id="SSF50104">
    <property type="entry name" value="Translation proteins SH3-like domain"/>
    <property type="match status" value="1"/>
</dbReference>
<dbReference type="InterPro" id="IPR005824">
    <property type="entry name" value="KOW"/>
</dbReference>
<dbReference type="EMBL" id="DRXS01000145">
    <property type="protein sequence ID" value="HHR40716.1"/>
    <property type="molecule type" value="Genomic_DNA"/>
</dbReference>
<dbReference type="Pfam" id="PF00467">
    <property type="entry name" value="KOW"/>
    <property type="match status" value="1"/>
</dbReference>
<name>A0A7C5U608_CALS0</name>
<dbReference type="GO" id="GO:0003723">
    <property type="term" value="F:RNA binding"/>
    <property type="evidence" value="ECO:0007669"/>
    <property type="project" value="InterPro"/>
</dbReference>
<dbReference type="SMART" id="SM00739">
    <property type="entry name" value="KOW"/>
    <property type="match status" value="1"/>
</dbReference>
<dbReference type="PROSITE" id="PS01108">
    <property type="entry name" value="RIBOSOMAL_L24"/>
    <property type="match status" value="1"/>
</dbReference>
<dbReference type="Gene3D" id="2.30.30.30">
    <property type="match status" value="1"/>
</dbReference>
<gene>
    <name evidence="7" type="primary">rplX</name>
    <name evidence="7" type="ORF">ENM42_02685</name>
</gene>
<dbReference type="InterPro" id="IPR005825">
    <property type="entry name" value="Ribosomal_uL24_CS"/>
</dbReference>
<evidence type="ECO:0000256" key="5">
    <source>
        <dbReference type="NCBIfam" id="TIGR01080"/>
    </source>
</evidence>
<sequence>LRNKYGRRSLTVRVGDTVKVMKGIFKGVEGKVKRVDVKRQMVYIENVSRKKADGSTVDVPIRAPNLMITQLNLDDKLRKEKLEVKKS</sequence>
<evidence type="ECO:0000259" key="6">
    <source>
        <dbReference type="SMART" id="SM00739"/>
    </source>
</evidence>
<proteinExistence type="inferred from homology"/>
<dbReference type="GO" id="GO:0015934">
    <property type="term" value="C:large ribosomal subunit"/>
    <property type="evidence" value="ECO:0007669"/>
    <property type="project" value="UniProtKB-UniRule"/>
</dbReference>
<comment type="caution">
    <text evidence="7">The sequence shown here is derived from an EMBL/GenBank/DDBJ whole genome shotgun (WGS) entry which is preliminary data.</text>
</comment>
<comment type="similarity">
    <text evidence="1">Belongs to the universal ribosomal protein uL24 family.</text>
</comment>
<feature type="non-terminal residue" evidence="7">
    <location>
        <position position="1"/>
    </location>
</feature>
<dbReference type="InterPro" id="IPR014722">
    <property type="entry name" value="Rib_uL2_dom2"/>
</dbReference>
<feature type="domain" description="KOW" evidence="6">
    <location>
        <begin position="11"/>
        <end position="38"/>
    </location>
</feature>
<evidence type="ECO:0000256" key="4">
    <source>
        <dbReference type="ARBA" id="ARBA00035478"/>
    </source>
</evidence>
<evidence type="ECO:0000256" key="3">
    <source>
        <dbReference type="ARBA" id="ARBA00023274"/>
    </source>
</evidence>
<evidence type="ECO:0000256" key="1">
    <source>
        <dbReference type="ARBA" id="ARBA00010618"/>
    </source>
</evidence>
<dbReference type="InterPro" id="IPR008991">
    <property type="entry name" value="Translation_prot_SH3-like_sf"/>
</dbReference>
<protein>
    <recommendedName>
        <fullName evidence="4 5">50S ribosomal protein L24</fullName>
    </recommendedName>
</protein>
<reference evidence="7" key="1">
    <citation type="journal article" date="2020" name="mSystems">
        <title>Genome- and Community-Level Interaction Insights into Carbon Utilization and Element Cycling Functions of Hydrothermarchaeota in Hydrothermal Sediment.</title>
        <authorList>
            <person name="Zhou Z."/>
            <person name="Liu Y."/>
            <person name="Xu W."/>
            <person name="Pan J."/>
            <person name="Luo Z.H."/>
            <person name="Li M."/>
        </authorList>
    </citation>
    <scope>NUCLEOTIDE SEQUENCE [LARGE SCALE GENOMIC DNA]</scope>
    <source>
        <strain evidence="7">SpSt-1084</strain>
    </source>
</reference>
<organism evidence="7">
    <name type="scientific">Caldiarchaeum subterraneum</name>
    <dbReference type="NCBI Taxonomy" id="311458"/>
    <lineage>
        <taxon>Archaea</taxon>
        <taxon>Nitrososphaerota</taxon>
        <taxon>Candidatus Caldarchaeales</taxon>
        <taxon>Candidatus Caldarchaeaceae</taxon>
        <taxon>Candidatus Caldarchaeum</taxon>
    </lineage>
</organism>
<dbReference type="InterPro" id="IPR005756">
    <property type="entry name" value="Ribosomal_uL24_euk/arc"/>
</dbReference>